<comment type="caution">
    <text evidence="1">The sequence shown here is derived from an EMBL/GenBank/DDBJ whole genome shotgun (WGS) entry which is preliminary data.</text>
</comment>
<reference evidence="1 2" key="1">
    <citation type="submission" date="2020-07" db="EMBL/GenBank/DDBJ databases">
        <authorList>
            <person name="Feng X."/>
        </authorList>
    </citation>
    <scope>NUCLEOTIDE SEQUENCE [LARGE SCALE GENOMIC DNA]</scope>
    <source>
        <strain evidence="1 2">JCM14086</strain>
    </source>
</reference>
<gene>
    <name evidence="1" type="ORF">H5P30_09960</name>
</gene>
<name>A0A7X1B084_9BACT</name>
<evidence type="ECO:0000313" key="2">
    <source>
        <dbReference type="Proteomes" id="UP000525652"/>
    </source>
</evidence>
<dbReference type="AlphaFoldDB" id="A0A7X1B084"/>
<dbReference type="RefSeq" id="WP_185692800.1">
    <property type="nucleotide sequence ID" value="NZ_JACHVA010000082.1"/>
</dbReference>
<protein>
    <submittedName>
        <fullName evidence="1">Uncharacterized protein</fullName>
    </submittedName>
</protein>
<dbReference type="EMBL" id="JACHVA010000082">
    <property type="protein sequence ID" value="MBC2602100.1"/>
    <property type="molecule type" value="Genomic_DNA"/>
</dbReference>
<organism evidence="1 2">
    <name type="scientific">Puniceicoccus vermicola</name>
    <dbReference type="NCBI Taxonomy" id="388746"/>
    <lineage>
        <taxon>Bacteria</taxon>
        <taxon>Pseudomonadati</taxon>
        <taxon>Verrucomicrobiota</taxon>
        <taxon>Opitutia</taxon>
        <taxon>Puniceicoccales</taxon>
        <taxon>Puniceicoccaceae</taxon>
        <taxon>Puniceicoccus</taxon>
    </lineage>
</organism>
<dbReference type="Proteomes" id="UP000525652">
    <property type="component" value="Unassembled WGS sequence"/>
</dbReference>
<proteinExistence type="predicted"/>
<sequence length="186" mass="21839">MKILFPALPLIFFLTASLFSKTFLKMENFDPASEEDSLALTEGFAMIFENDFQKAVYEHLEETTQSPVPQNLFNILEIQVYPNRGEILLFGIGKYPDEVEKSFARTFMRLRLQESTTERLEANQLIQMDLQELEEQLSDSDLKSPEKEKLEKRRKALRAQFDLNLQDQRSRWSTWRDQPQKSLPTP</sequence>
<keyword evidence="2" id="KW-1185">Reference proteome</keyword>
<evidence type="ECO:0000313" key="1">
    <source>
        <dbReference type="EMBL" id="MBC2602100.1"/>
    </source>
</evidence>
<accession>A0A7X1B084</accession>